<dbReference type="Proteomes" id="UP000638648">
    <property type="component" value="Unassembled WGS sequence"/>
</dbReference>
<sequence>MNRPIVRLGVVAVVAAVLVGGVTLLSPALTSAGESAQAPTRPTRVPLDRATFVCPESSYVSGQTSTDVAAVAAPASVDGGQTNAAGGAAGTPEARLAVSSLGTPTTPVASVDRRERVATYAVRKTQTPPLVVTAHGSVAPGAVAGQLTRTSTGPLRGLAETPCSGPGAQFWFVGTGSELGRHGRVYLTNTDEGSAQVDLRLYDEKGEVDSDAGRGLTIAAGRQQVVELDKLAPTSKHLAVAVVAQRGRVSAALRDDAVKGETAVGVDWIPSATPPAKEIVVPGVASGDGERVLTIVAPEDSTASVNLSLLAANGSFRPADLGDLEIKPGAVVEVPLQNALRKQAGAVRIDSDVPVTASVRSVLGSGSGPHDVAYTSAARALSGPAVVPDTRGGTGRTSSLLLSSPSQQAVNAAVTLVAPDGRQLHTSRVTVRPGSTVELKLEPPKGTERYAVVVTPDRGGPLYGTRLLVENAKDGPMVSSWPLATGETTAVRPVARADIGAGIGVEAPRDPIFH</sequence>
<evidence type="ECO:0000313" key="3">
    <source>
        <dbReference type="Proteomes" id="UP000638648"/>
    </source>
</evidence>
<keyword evidence="3" id="KW-1185">Reference proteome</keyword>
<reference evidence="2" key="1">
    <citation type="submission" date="2020-10" db="EMBL/GenBank/DDBJ databases">
        <title>Sequencing the genomes of 1000 actinobacteria strains.</title>
        <authorList>
            <person name="Klenk H.-P."/>
        </authorList>
    </citation>
    <scope>NUCLEOTIDE SEQUENCE</scope>
    <source>
        <strain evidence="2">DSM 45354</strain>
    </source>
</reference>
<name>A0A927N2N2_9ACTN</name>
<feature type="region of interest" description="Disordered" evidence="1">
    <location>
        <begin position="384"/>
        <end position="403"/>
    </location>
</feature>
<evidence type="ECO:0000256" key="1">
    <source>
        <dbReference type="SAM" id="MobiDB-lite"/>
    </source>
</evidence>
<dbReference type="EMBL" id="JADBEM010000001">
    <property type="protein sequence ID" value="MBE1607812.1"/>
    <property type="molecule type" value="Genomic_DNA"/>
</dbReference>
<dbReference type="InterPro" id="IPR043777">
    <property type="entry name" value="DUF5719"/>
</dbReference>
<comment type="caution">
    <text evidence="2">The sequence shown here is derived from an EMBL/GenBank/DDBJ whole genome shotgun (WGS) entry which is preliminary data.</text>
</comment>
<accession>A0A927N2N2</accession>
<dbReference type="AlphaFoldDB" id="A0A927N2N2"/>
<gene>
    <name evidence="2" type="ORF">HEB94_004660</name>
</gene>
<organism evidence="2 3">
    <name type="scientific">Actinopolymorpha pittospori</name>
    <dbReference type="NCBI Taxonomy" id="648752"/>
    <lineage>
        <taxon>Bacteria</taxon>
        <taxon>Bacillati</taxon>
        <taxon>Actinomycetota</taxon>
        <taxon>Actinomycetes</taxon>
        <taxon>Propionibacteriales</taxon>
        <taxon>Actinopolymorphaceae</taxon>
        <taxon>Actinopolymorpha</taxon>
    </lineage>
</organism>
<evidence type="ECO:0008006" key="4">
    <source>
        <dbReference type="Google" id="ProtNLM"/>
    </source>
</evidence>
<evidence type="ECO:0000313" key="2">
    <source>
        <dbReference type="EMBL" id="MBE1607812.1"/>
    </source>
</evidence>
<proteinExistence type="predicted"/>
<dbReference type="Pfam" id="PF18986">
    <property type="entry name" value="DUF5719"/>
    <property type="match status" value="1"/>
</dbReference>
<dbReference type="RefSeq" id="WP_192751698.1">
    <property type="nucleotide sequence ID" value="NZ_BAABJL010000040.1"/>
</dbReference>
<protein>
    <recommendedName>
        <fullName evidence="4">Secreted protein</fullName>
    </recommendedName>
</protein>